<comment type="subcellular location">
    <subcellularLocation>
        <location evidence="1">Membrane</location>
        <topology evidence="1">Single-pass membrane protein</topology>
    </subcellularLocation>
</comment>
<dbReference type="PANTHER" id="PTHR30386:SF26">
    <property type="entry name" value="TRANSPORT PROTEIN COMB"/>
    <property type="match status" value="1"/>
</dbReference>
<dbReference type="InterPro" id="IPR058635">
    <property type="entry name" value="BSH_YhbJ"/>
</dbReference>
<organism evidence="9 10">
    <name type="scientific">Neobacillus massiliamazoniensis</name>
    <dbReference type="NCBI Taxonomy" id="1499688"/>
    <lineage>
        <taxon>Bacteria</taxon>
        <taxon>Bacillati</taxon>
        <taxon>Bacillota</taxon>
        <taxon>Bacilli</taxon>
        <taxon>Bacillales</taxon>
        <taxon>Bacillaceae</taxon>
        <taxon>Neobacillus</taxon>
    </lineage>
</organism>
<dbReference type="GO" id="GO:0016020">
    <property type="term" value="C:membrane"/>
    <property type="evidence" value="ECO:0007669"/>
    <property type="project" value="UniProtKB-SubCell"/>
</dbReference>
<evidence type="ECO:0000256" key="6">
    <source>
        <dbReference type="SAM" id="Phobius"/>
    </source>
</evidence>
<feature type="domain" description="YknX-like beta-barrel" evidence="7">
    <location>
        <begin position="122"/>
        <end position="210"/>
    </location>
</feature>
<dbReference type="AlphaFoldDB" id="A0A0U1P3X6"/>
<dbReference type="Pfam" id="PF25990">
    <property type="entry name" value="Beta-barrel_YknX"/>
    <property type="match status" value="1"/>
</dbReference>
<evidence type="ECO:0000259" key="8">
    <source>
        <dbReference type="Pfam" id="PF25997"/>
    </source>
</evidence>
<evidence type="ECO:0000256" key="2">
    <source>
        <dbReference type="ARBA" id="ARBA00009477"/>
    </source>
</evidence>
<dbReference type="SUPFAM" id="SSF51230">
    <property type="entry name" value="Single hybrid motif"/>
    <property type="match status" value="1"/>
</dbReference>
<dbReference type="STRING" id="1499688.BN000_04975"/>
<keyword evidence="3 6" id="KW-0812">Transmembrane</keyword>
<accession>A0A0U1P3X6</accession>
<sequence>MKESKRLIFFNVLIILIVVIAGFAGYYYYNQSLLYIKTDDAQVTGQQIVISAPTAGKLVSWKGQTSTKFNSGDIVGQVSNGTQLIDIPIPQNGTIVQNNTATNEYVGPGTPLAYAYDMNKLYVSANIAETQIRYVKVGNTVDVYVDAIPGTTVTGTVSFIGLATASTLSLMPTSSTDANYTKVTQVIPVTIELKGIPEGLAPGMNVTVRIHK</sequence>
<protein>
    <submittedName>
        <fullName evidence="9">Multidrug resistance protein A</fullName>
    </submittedName>
</protein>
<dbReference type="OrthoDB" id="9811754at2"/>
<name>A0A0U1P3X6_9BACI</name>
<evidence type="ECO:0000313" key="10">
    <source>
        <dbReference type="Proteomes" id="UP000199087"/>
    </source>
</evidence>
<evidence type="ECO:0000256" key="3">
    <source>
        <dbReference type="ARBA" id="ARBA00022692"/>
    </source>
</evidence>
<dbReference type="PANTHER" id="PTHR30386">
    <property type="entry name" value="MEMBRANE FUSION SUBUNIT OF EMRAB-TOLC MULTIDRUG EFFLUX PUMP"/>
    <property type="match status" value="1"/>
</dbReference>
<dbReference type="InterPro" id="IPR058636">
    <property type="entry name" value="Beta-barrel_YknX"/>
</dbReference>
<evidence type="ECO:0000256" key="5">
    <source>
        <dbReference type="ARBA" id="ARBA00023136"/>
    </source>
</evidence>
<evidence type="ECO:0000256" key="1">
    <source>
        <dbReference type="ARBA" id="ARBA00004167"/>
    </source>
</evidence>
<keyword evidence="10" id="KW-1185">Reference proteome</keyword>
<evidence type="ECO:0000313" key="9">
    <source>
        <dbReference type="EMBL" id="CRK84916.1"/>
    </source>
</evidence>
<dbReference type="Pfam" id="PF25997">
    <property type="entry name" value="BSH_YhbJ"/>
    <property type="match status" value="1"/>
</dbReference>
<proteinExistence type="inferred from homology"/>
<dbReference type="Proteomes" id="UP000199087">
    <property type="component" value="Unassembled WGS sequence"/>
</dbReference>
<comment type="similarity">
    <text evidence="2">Belongs to the membrane fusion protein (MFP) (TC 8.A.1) family.</text>
</comment>
<dbReference type="EMBL" id="CVRB01000006">
    <property type="protein sequence ID" value="CRK84916.1"/>
    <property type="molecule type" value="Genomic_DNA"/>
</dbReference>
<evidence type="ECO:0000256" key="4">
    <source>
        <dbReference type="ARBA" id="ARBA00022989"/>
    </source>
</evidence>
<evidence type="ECO:0000259" key="7">
    <source>
        <dbReference type="Pfam" id="PF25990"/>
    </source>
</evidence>
<dbReference type="RefSeq" id="WP_090639371.1">
    <property type="nucleotide sequence ID" value="NZ_CVRB01000006.1"/>
</dbReference>
<feature type="transmembrane region" description="Helical" evidence="6">
    <location>
        <begin position="7"/>
        <end position="29"/>
    </location>
</feature>
<gene>
    <name evidence="9" type="primary">emrA_2</name>
    <name evidence="9" type="ORF">BN000_04975</name>
</gene>
<keyword evidence="4 6" id="KW-1133">Transmembrane helix</keyword>
<dbReference type="InterPro" id="IPR050739">
    <property type="entry name" value="MFP"/>
</dbReference>
<feature type="domain" description="YhbJ barrel-sandwich hybrid" evidence="8">
    <location>
        <begin position="49"/>
        <end position="116"/>
    </location>
</feature>
<keyword evidence="5 6" id="KW-0472">Membrane</keyword>
<reference evidence="10" key="1">
    <citation type="submission" date="2015-05" db="EMBL/GenBank/DDBJ databases">
        <authorList>
            <person name="Urmite Genomes"/>
        </authorList>
    </citation>
    <scope>NUCLEOTIDE SEQUENCE [LARGE SCALE GENOMIC DNA]</scope>
    <source>
        <strain evidence="10">LF1</strain>
    </source>
</reference>
<dbReference type="Gene3D" id="2.40.30.170">
    <property type="match status" value="1"/>
</dbReference>
<dbReference type="InterPro" id="IPR011053">
    <property type="entry name" value="Single_hybrid_motif"/>
</dbReference>